<dbReference type="Proteomes" id="UP001064782">
    <property type="component" value="Unassembled WGS sequence"/>
</dbReference>
<accession>A0A9P3Q5T1</accession>
<evidence type="ECO:0000313" key="2">
    <source>
        <dbReference type="EMBL" id="GLD29257.1"/>
    </source>
</evidence>
<organism evidence="2 3">
    <name type="scientific">Mycobacterium kiyosense</name>
    <dbReference type="NCBI Taxonomy" id="2871094"/>
    <lineage>
        <taxon>Bacteria</taxon>
        <taxon>Bacillati</taxon>
        <taxon>Actinomycetota</taxon>
        <taxon>Actinomycetes</taxon>
        <taxon>Mycobacteriales</taxon>
        <taxon>Mycobacteriaceae</taxon>
        <taxon>Mycobacterium</taxon>
    </lineage>
</organism>
<evidence type="ECO:0000313" key="3">
    <source>
        <dbReference type="Proteomes" id="UP001064782"/>
    </source>
</evidence>
<protein>
    <submittedName>
        <fullName evidence="2">Uncharacterized protein</fullName>
    </submittedName>
</protein>
<dbReference type="RefSeq" id="WP_264892256.1">
    <property type="nucleotide sequence ID" value="NZ_BRXE01000061.1"/>
</dbReference>
<gene>
    <name evidence="2" type="ORF">Mkiyose1413_11400</name>
    <name evidence="1" type="ORF">SRL2020028_40350</name>
</gene>
<sequence>MIEVMAAADPIRALNAQRLSAARKRYGYSLRELAIEVENVRTLRGDADLPTQESLRQKIAQIERTGMLGPMWREDLAAVFGVEPDEIFSVPITTDLPHPLLLQVPVDRDVVAVIAAQQHAHIRAEHTFGPQHARPLVESDLLTIESLIVHAPSQVKAEMRHAAGTTAEVAGWIAQDVGDHAAAERLTHTAALHLRTAGPAFNAMILMRQSNILTRTNPDLAAALAADAAELIDGHDVGRLAASIARQQALAELANKNERAFHRHAAAALELGDLQPHPHDHAIYAHGAYVASEIASGYLRIGDPDKAVALLAGHHHAWTSQQHRDQTVADMRLLHAWIATGEYQKALALTGTAIPGYLAAPSQRARRHLAQAGTIVRERRRRNKDSILQQLAGRIKNATQGVLP</sequence>
<keyword evidence="3" id="KW-1185">Reference proteome</keyword>
<dbReference type="AlphaFoldDB" id="A0A9P3Q5T1"/>
<comment type="caution">
    <text evidence="2">The sequence shown here is derived from an EMBL/GenBank/DDBJ whole genome shotgun (WGS) entry which is preliminary data.</text>
</comment>
<reference evidence="2" key="1">
    <citation type="submission" date="2022-08" db="EMBL/GenBank/DDBJ databases">
        <title>Mycobacterium kiyosense sp. nov., scotochromogenic slow-glowing species isolated from respiratory specimens.</title>
        <authorList>
            <person name="Fukano H."/>
            <person name="Kazumi Y."/>
            <person name="Sakagami N."/>
            <person name="Ato M."/>
            <person name="Mitarai S."/>
            <person name="Hoshino Y."/>
        </authorList>
    </citation>
    <scope>NUCLEOTIDE SEQUENCE</scope>
    <source>
        <strain evidence="2">1413</strain>
        <strain evidence="1">SRL2020-028</strain>
    </source>
</reference>
<dbReference type="EMBL" id="BRXE01000061">
    <property type="protein sequence ID" value="GLB84779.1"/>
    <property type="molecule type" value="Genomic_DNA"/>
</dbReference>
<proteinExistence type="predicted"/>
<dbReference type="EMBL" id="BRZI01000004">
    <property type="protein sequence ID" value="GLD29257.1"/>
    <property type="molecule type" value="Genomic_DNA"/>
</dbReference>
<evidence type="ECO:0000313" key="1">
    <source>
        <dbReference type="EMBL" id="GLB84779.1"/>
    </source>
</evidence>
<name>A0A9P3Q5T1_9MYCO</name>
<dbReference type="Proteomes" id="UP001165663">
    <property type="component" value="Unassembled WGS sequence"/>
</dbReference>